<dbReference type="EMBL" id="PDCK01000040">
    <property type="protein sequence ID" value="PRQ50670.1"/>
    <property type="molecule type" value="Genomic_DNA"/>
</dbReference>
<comment type="caution">
    <text evidence="1">The sequence shown here is derived from an EMBL/GenBank/DDBJ whole genome shotgun (WGS) entry which is preliminary data.</text>
</comment>
<proteinExistence type="predicted"/>
<dbReference type="Gramene" id="PRQ50670">
    <property type="protein sequence ID" value="PRQ50670"/>
    <property type="gene ID" value="RchiOBHm_Chr2g0135871"/>
</dbReference>
<evidence type="ECO:0000313" key="1">
    <source>
        <dbReference type="EMBL" id="PRQ50670.1"/>
    </source>
</evidence>
<protein>
    <submittedName>
        <fullName evidence="1">Uncharacterized protein</fullName>
    </submittedName>
</protein>
<reference evidence="1 2" key="1">
    <citation type="journal article" date="2018" name="Nat. Genet.">
        <title>The Rosa genome provides new insights in the design of modern roses.</title>
        <authorList>
            <person name="Bendahmane M."/>
        </authorList>
    </citation>
    <scope>NUCLEOTIDE SEQUENCE [LARGE SCALE GENOMIC DNA]</scope>
    <source>
        <strain evidence="2">cv. Old Blush</strain>
    </source>
</reference>
<sequence>MTAICRQQWTLGPRKPHLTSPPESNFVYTGWSGISKISNSKVSIPELSSLPKGGKCLLSPRLEGPVSRSFWSQSPHSEICNHSL</sequence>
<dbReference type="Proteomes" id="UP000238479">
    <property type="component" value="Chromosome 2"/>
</dbReference>
<keyword evidence="2" id="KW-1185">Reference proteome</keyword>
<accession>A0A2P6RW61</accession>
<evidence type="ECO:0000313" key="2">
    <source>
        <dbReference type="Proteomes" id="UP000238479"/>
    </source>
</evidence>
<organism evidence="1 2">
    <name type="scientific">Rosa chinensis</name>
    <name type="common">China rose</name>
    <dbReference type="NCBI Taxonomy" id="74649"/>
    <lineage>
        <taxon>Eukaryota</taxon>
        <taxon>Viridiplantae</taxon>
        <taxon>Streptophyta</taxon>
        <taxon>Embryophyta</taxon>
        <taxon>Tracheophyta</taxon>
        <taxon>Spermatophyta</taxon>
        <taxon>Magnoliopsida</taxon>
        <taxon>eudicotyledons</taxon>
        <taxon>Gunneridae</taxon>
        <taxon>Pentapetalae</taxon>
        <taxon>rosids</taxon>
        <taxon>fabids</taxon>
        <taxon>Rosales</taxon>
        <taxon>Rosaceae</taxon>
        <taxon>Rosoideae</taxon>
        <taxon>Rosoideae incertae sedis</taxon>
        <taxon>Rosa</taxon>
    </lineage>
</organism>
<dbReference type="AlphaFoldDB" id="A0A2P6RW61"/>
<name>A0A2P6RW61_ROSCH</name>
<gene>
    <name evidence="1" type="ORF">RchiOBHm_Chr2g0135871</name>
</gene>